<accession>A0A9X1YNZ8</accession>
<evidence type="ECO:0000256" key="1">
    <source>
        <dbReference type="ARBA" id="ARBA00004286"/>
    </source>
</evidence>
<dbReference type="Gene3D" id="2.170.270.10">
    <property type="entry name" value="SET domain"/>
    <property type="match status" value="1"/>
</dbReference>
<evidence type="ECO:0000256" key="5">
    <source>
        <dbReference type="ARBA" id="ARBA00022691"/>
    </source>
</evidence>
<evidence type="ECO:0000259" key="7">
    <source>
        <dbReference type="PROSITE" id="PS50868"/>
    </source>
</evidence>
<gene>
    <name evidence="8" type="ORF">LPC04_27985</name>
</gene>
<dbReference type="InterPro" id="IPR046341">
    <property type="entry name" value="SET_dom_sf"/>
</dbReference>
<dbReference type="Pfam" id="PF00856">
    <property type="entry name" value="SET"/>
    <property type="match status" value="1"/>
</dbReference>
<evidence type="ECO:0000256" key="4">
    <source>
        <dbReference type="ARBA" id="ARBA00022679"/>
    </source>
</evidence>
<dbReference type="EMBL" id="JAJLJH010000016">
    <property type="protein sequence ID" value="MCK9689576.1"/>
    <property type="molecule type" value="Genomic_DNA"/>
</dbReference>
<comment type="subcellular location">
    <subcellularLocation>
        <location evidence="1">Chromosome</location>
    </subcellularLocation>
</comment>
<dbReference type="PROSITE" id="PS50280">
    <property type="entry name" value="SET"/>
    <property type="match status" value="1"/>
</dbReference>
<dbReference type="RefSeq" id="WP_275685628.1">
    <property type="nucleotide sequence ID" value="NZ_JAJLJH010000016.1"/>
</dbReference>
<dbReference type="AlphaFoldDB" id="A0A9X1YNZ8"/>
<feature type="domain" description="Post-SET" evidence="7">
    <location>
        <begin position="117"/>
        <end position="133"/>
    </location>
</feature>
<evidence type="ECO:0000256" key="3">
    <source>
        <dbReference type="ARBA" id="ARBA00022603"/>
    </source>
</evidence>
<keyword evidence="3" id="KW-0489">Methyltransferase</keyword>
<evidence type="ECO:0000256" key="2">
    <source>
        <dbReference type="ARBA" id="ARBA00022454"/>
    </source>
</evidence>
<dbReference type="InterPro" id="IPR050777">
    <property type="entry name" value="SET2_Histone-Lys_MeTrsfase"/>
</dbReference>
<keyword evidence="9" id="KW-1185">Reference proteome</keyword>
<dbReference type="GO" id="GO:0032259">
    <property type="term" value="P:methylation"/>
    <property type="evidence" value="ECO:0007669"/>
    <property type="project" value="UniProtKB-KW"/>
</dbReference>
<evidence type="ECO:0000313" key="8">
    <source>
        <dbReference type="EMBL" id="MCK9689576.1"/>
    </source>
</evidence>
<dbReference type="Proteomes" id="UP001139353">
    <property type="component" value="Unassembled WGS sequence"/>
</dbReference>
<sequence length="137" mass="15635">MHGKGVFATRDIAKGEVLIEYLGERISWEQALDRHPHDPSQPDHTFYFHVDDGWVLDANVGGNAARWINHACTPNCFADEQDGRIFITAKKAIKEGDELFYDYGLVIDERYTKALKKRFECRCGTRGCRGTMLSPKK</sequence>
<name>A0A9X1YNZ8_9BURK</name>
<keyword evidence="5" id="KW-0949">S-adenosyl-L-methionine</keyword>
<dbReference type="PANTHER" id="PTHR22884">
    <property type="entry name" value="SET DOMAIN PROTEINS"/>
    <property type="match status" value="1"/>
</dbReference>
<protein>
    <submittedName>
        <fullName evidence="8">SET domain-containing protein-lysine N-methyltransferase</fullName>
    </submittedName>
</protein>
<comment type="caution">
    <text evidence="8">The sequence shown here is derived from an EMBL/GenBank/DDBJ whole genome shotgun (WGS) entry which is preliminary data.</text>
</comment>
<dbReference type="SMART" id="SM00317">
    <property type="entry name" value="SET"/>
    <property type="match status" value="1"/>
</dbReference>
<reference evidence="8" key="1">
    <citation type="submission" date="2021-11" db="EMBL/GenBank/DDBJ databases">
        <title>BS-T2-15 a new species belonging to the Comamonadaceae family isolated from the soil of a French oak forest.</title>
        <authorList>
            <person name="Mieszkin S."/>
            <person name="Alain K."/>
        </authorList>
    </citation>
    <scope>NUCLEOTIDE SEQUENCE</scope>
    <source>
        <strain evidence="8">BS-T2-15</strain>
    </source>
</reference>
<proteinExistence type="predicted"/>
<dbReference type="InterPro" id="IPR003616">
    <property type="entry name" value="Post-SET_dom"/>
</dbReference>
<feature type="domain" description="SET" evidence="6">
    <location>
        <begin position="1"/>
        <end position="104"/>
    </location>
</feature>
<dbReference type="InterPro" id="IPR001214">
    <property type="entry name" value="SET_dom"/>
</dbReference>
<keyword evidence="4" id="KW-0808">Transferase</keyword>
<dbReference type="GO" id="GO:0008168">
    <property type="term" value="F:methyltransferase activity"/>
    <property type="evidence" value="ECO:0007669"/>
    <property type="project" value="UniProtKB-KW"/>
</dbReference>
<evidence type="ECO:0000259" key="6">
    <source>
        <dbReference type="PROSITE" id="PS50280"/>
    </source>
</evidence>
<keyword evidence="2" id="KW-0158">Chromosome</keyword>
<dbReference type="PROSITE" id="PS50868">
    <property type="entry name" value="POST_SET"/>
    <property type="match status" value="1"/>
</dbReference>
<organism evidence="8 9">
    <name type="scientific">Scleromatobacter humisilvae</name>
    <dbReference type="NCBI Taxonomy" id="2897159"/>
    <lineage>
        <taxon>Bacteria</taxon>
        <taxon>Pseudomonadati</taxon>
        <taxon>Pseudomonadota</taxon>
        <taxon>Betaproteobacteria</taxon>
        <taxon>Burkholderiales</taxon>
        <taxon>Sphaerotilaceae</taxon>
        <taxon>Scleromatobacter</taxon>
    </lineage>
</organism>
<dbReference type="SUPFAM" id="SSF82199">
    <property type="entry name" value="SET domain"/>
    <property type="match status" value="1"/>
</dbReference>
<evidence type="ECO:0000313" key="9">
    <source>
        <dbReference type="Proteomes" id="UP001139353"/>
    </source>
</evidence>
<dbReference type="GO" id="GO:0005694">
    <property type="term" value="C:chromosome"/>
    <property type="evidence" value="ECO:0007669"/>
    <property type="project" value="UniProtKB-SubCell"/>
</dbReference>